<keyword evidence="5 6" id="KW-0472">Membrane</keyword>
<evidence type="ECO:0000256" key="6">
    <source>
        <dbReference type="SAM" id="Phobius"/>
    </source>
</evidence>
<reference evidence="7" key="1">
    <citation type="journal article" date="2021" name="Front. Microbiol.">
        <title>Comprehensive Comparative Genomics and Phenotyping of Methylobacterium Species.</title>
        <authorList>
            <person name="Alessa O."/>
            <person name="Ogura Y."/>
            <person name="Fujitani Y."/>
            <person name="Takami H."/>
            <person name="Hayashi T."/>
            <person name="Sahin N."/>
            <person name="Tani A."/>
        </authorList>
    </citation>
    <scope>NUCLEOTIDE SEQUENCE</scope>
    <source>
        <strain evidence="7">NBRC 15686</strain>
    </source>
</reference>
<evidence type="ECO:0000256" key="1">
    <source>
        <dbReference type="ARBA" id="ARBA00004651"/>
    </source>
</evidence>
<organism evidence="7 8">
    <name type="scientific">Methylorubrum aminovorans</name>
    <dbReference type="NCBI Taxonomy" id="269069"/>
    <lineage>
        <taxon>Bacteria</taxon>
        <taxon>Pseudomonadati</taxon>
        <taxon>Pseudomonadota</taxon>
        <taxon>Alphaproteobacteria</taxon>
        <taxon>Hyphomicrobiales</taxon>
        <taxon>Methylobacteriaceae</taxon>
        <taxon>Methylorubrum</taxon>
    </lineage>
</organism>
<feature type="transmembrane region" description="Helical" evidence="6">
    <location>
        <begin position="229"/>
        <end position="251"/>
    </location>
</feature>
<accession>A0ABQ4UMY5</accession>
<dbReference type="CDD" id="cd06581">
    <property type="entry name" value="TM_PBP1_LivM_like"/>
    <property type="match status" value="1"/>
</dbReference>
<keyword evidence="4 6" id="KW-1133">Transmembrane helix</keyword>
<dbReference type="Proteomes" id="UP001055039">
    <property type="component" value="Unassembled WGS sequence"/>
</dbReference>
<keyword evidence="8" id="KW-1185">Reference proteome</keyword>
<dbReference type="InterPro" id="IPR043428">
    <property type="entry name" value="LivM-like"/>
</dbReference>
<reference evidence="7" key="2">
    <citation type="submission" date="2021-08" db="EMBL/GenBank/DDBJ databases">
        <authorList>
            <person name="Tani A."/>
            <person name="Ola A."/>
            <person name="Ogura Y."/>
            <person name="Katsura K."/>
            <person name="Hayashi T."/>
        </authorList>
    </citation>
    <scope>NUCLEOTIDE SEQUENCE</scope>
    <source>
        <strain evidence="7">NBRC 15686</strain>
    </source>
</reference>
<feature type="transmembrane region" description="Helical" evidence="6">
    <location>
        <begin position="183"/>
        <end position="209"/>
    </location>
</feature>
<protein>
    <recommendedName>
        <fullName evidence="9">Branched-chain amino acid ABC transporter permease</fullName>
    </recommendedName>
</protein>
<dbReference type="PANTHER" id="PTHR30482">
    <property type="entry name" value="HIGH-AFFINITY BRANCHED-CHAIN AMINO ACID TRANSPORT SYSTEM PERMEASE"/>
    <property type="match status" value="1"/>
</dbReference>
<dbReference type="PANTHER" id="PTHR30482:SF20">
    <property type="entry name" value="HIGH-AFFINITY BRANCHED-CHAIN AMINO ACID TRANSPORT SYSTEM PERMEASE PROTEIN LIVM"/>
    <property type="match status" value="1"/>
</dbReference>
<keyword evidence="3 6" id="KW-0812">Transmembrane</keyword>
<feature type="transmembrane region" description="Helical" evidence="6">
    <location>
        <begin position="93"/>
        <end position="114"/>
    </location>
</feature>
<dbReference type="EMBL" id="BPRC01000040">
    <property type="protein sequence ID" value="GJE68018.1"/>
    <property type="molecule type" value="Genomic_DNA"/>
</dbReference>
<name>A0ABQ4UMY5_9HYPH</name>
<comment type="subcellular location">
    <subcellularLocation>
        <location evidence="1">Cell membrane</location>
        <topology evidence="1">Multi-pass membrane protein</topology>
    </subcellularLocation>
</comment>
<keyword evidence="2" id="KW-1003">Cell membrane</keyword>
<feature type="transmembrane region" description="Helical" evidence="6">
    <location>
        <begin position="12"/>
        <end position="32"/>
    </location>
</feature>
<proteinExistence type="predicted"/>
<evidence type="ECO:0000256" key="2">
    <source>
        <dbReference type="ARBA" id="ARBA00022475"/>
    </source>
</evidence>
<dbReference type="Pfam" id="PF02653">
    <property type="entry name" value="BPD_transp_2"/>
    <property type="match status" value="1"/>
</dbReference>
<sequence>MSPREDSPSHGIMRDVWVGLALCLAAIVVPALGTSNYVLTQFTLFFIWAAVVTQWNLVFGIGGVITLGHMAVFAVGAYSTAMLGFYFKWSLWATLPIAAASGVAASLLMGAATLRLRGPYIAVMTLAIAQAANSLILTDVECFTTTATSGCQNLTGGARGLFNFGDFGFAQLLGYKHKILGDYYLALALLVIGTIFAFLIAYSAFGATFRALRDNRVCAEARGVDRVRFQFLAFAASGIFTGLAGGVYAGIQRTIGPDMLSIPLLLFILSMMIVGGRGTNWGPILGAAALMLADTVLRDFPQFRVAALAMFILLFMIFLPRGIAGLVADIVDWRPQDEPKAAKTRSDIEKLVGLAARRRVSTTAPGPSGR</sequence>
<evidence type="ECO:0000313" key="7">
    <source>
        <dbReference type="EMBL" id="GJE68018.1"/>
    </source>
</evidence>
<feature type="transmembrane region" description="Helical" evidence="6">
    <location>
        <begin position="64"/>
        <end position="87"/>
    </location>
</feature>
<gene>
    <name evidence="7" type="ORF">LNAOJCKE_5254</name>
</gene>
<comment type="caution">
    <text evidence="7">The sequence shown here is derived from an EMBL/GenBank/DDBJ whole genome shotgun (WGS) entry which is preliminary data.</text>
</comment>
<evidence type="ECO:0000256" key="3">
    <source>
        <dbReference type="ARBA" id="ARBA00022692"/>
    </source>
</evidence>
<feature type="transmembrane region" description="Helical" evidence="6">
    <location>
        <begin position="263"/>
        <end position="293"/>
    </location>
</feature>
<feature type="transmembrane region" description="Helical" evidence="6">
    <location>
        <begin position="305"/>
        <end position="328"/>
    </location>
</feature>
<evidence type="ECO:0000256" key="4">
    <source>
        <dbReference type="ARBA" id="ARBA00022989"/>
    </source>
</evidence>
<evidence type="ECO:0008006" key="9">
    <source>
        <dbReference type="Google" id="ProtNLM"/>
    </source>
</evidence>
<dbReference type="InterPro" id="IPR001851">
    <property type="entry name" value="ABC_transp_permease"/>
</dbReference>
<evidence type="ECO:0000313" key="8">
    <source>
        <dbReference type="Proteomes" id="UP001055039"/>
    </source>
</evidence>
<evidence type="ECO:0000256" key="5">
    <source>
        <dbReference type="ARBA" id="ARBA00023136"/>
    </source>
</evidence>